<dbReference type="OrthoDB" id="6893601at2"/>
<keyword evidence="1" id="KW-0472">Membrane</keyword>
<keyword evidence="1" id="KW-1133">Transmembrane helix</keyword>
<feature type="transmembrane region" description="Helical" evidence="1">
    <location>
        <begin position="56"/>
        <end position="77"/>
    </location>
</feature>
<evidence type="ECO:0000313" key="3">
    <source>
        <dbReference type="EMBL" id="SDO36259.1"/>
    </source>
</evidence>
<feature type="transmembrane region" description="Helical" evidence="1">
    <location>
        <begin position="135"/>
        <end position="153"/>
    </location>
</feature>
<dbReference type="InterPro" id="IPR009936">
    <property type="entry name" value="DUF1468"/>
</dbReference>
<sequence>MTGPQSSGGSPIKDAWDVIAGAMLLAFSLVLLFYLIPEHIGVPPVMQNPMMSPRWLPTIVGWLLLAFSLLLIAQGFLTADSDDSGRRFERGPWLRFALMGLALVVYVGLFELLGAILSGILATLLLFIAHPVRTWWVYSLAIAFPLGVSLLFTEVMNVPLPTLPF</sequence>
<evidence type="ECO:0000313" key="4">
    <source>
        <dbReference type="Proteomes" id="UP000199075"/>
    </source>
</evidence>
<organism evidence="3 4">
    <name type="scientific">Halomonas shengliensis</name>
    <dbReference type="NCBI Taxonomy" id="419597"/>
    <lineage>
        <taxon>Bacteria</taxon>
        <taxon>Pseudomonadati</taxon>
        <taxon>Pseudomonadota</taxon>
        <taxon>Gammaproteobacteria</taxon>
        <taxon>Oceanospirillales</taxon>
        <taxon>Halomonadaceae</taxon>
        <taxon>Halomonas</taxon>
    </lineage>
</organism>
<name>A0A1H0IYK5_9GAMM</name>
<dbReference type="AlphaFoldDB" id="A0A1H0IYK5"/>
<protein>
    <submittedName>
        <fullName evidence="3">Putative tricarboxylic transport membrane protein</fullName>
    </submittedName>
</protein>
<gene>
    <name evidence="3" type="ORF">SAMN04487957_105302</name>
</gene>
<keyword evidence="4" id="KW-1185">Reference proteome</keyword>
<dbReference type="EMBL" id="FNIV01000005">
    <property type="protein sequence ID" value="SDO36259.1"/>
    <property type="molecule type" value="Genomic_DNA"/>
</dbReference>
<accession>A0A1H0IYK5</accession>
<dbReference type="Pfam" id="PF07331">
    <property type="entry name" value="TctB"/>
    <property type="match status" value="1"/>
</dbReference>
<proteinExistence type="predicted"/>
<reference evidence="4" key="1">
    <citation type="submission" date="2016-10" db="EMBL/GenBank/DDBJ databases">
        <authorList>
            <person name="Varghese N."/>
            <person name="Submissions S."/>
        </authorList>
    </citation>
    <scope>NUCLEOTIDE SEQUENCE [LARGE SCALE GENOMIC DNA]</scope>
    <source>
        <strain evidence="4">CGMCC 1.6444</strain>
    </source>
</reference>
<keyword evidence="1" id="KW-0812">Transmembrane</keyword>
<evidence type="ECO:0000256" key="1">
    <source>
        <dbReference type="SAM" id="Phobius"/>
    </source>
</evidence>
<evidence type="ECO:0000259" key="2">
    <source>
        <dbReference type="Pfam" id="PF07331"/>
    </source>
</evidence>
<feature type="transmembrane region" description="Helical" evidence="1">
    <location>
        <begin position="98"/>
        <end position="129"/>
    </location>
</feature>
<dbReference type="STRING" id="419597.SAMN04487957_105302"/>
<dbReference type="RefSeq" id="WP_089678752.1">
    <property type="nucleotide sequence ID" value="NZ_FNIV01000005.1"/>
</dbReference>
<dbReference type="Proteomes" id="UP000199075">
    <property type="component" value="Unassembled WGS sequence"/>
</dbReference>
<feature type="domain" description="DUF1468" evidence="2">
    <location>
        <begin position="19"/>
        <end position="161"/>
    </location>
</feature>
<feature type="transmembrane region" description="Helical" evidence="1">
    <location>
        <begin position="15"/>
        <end position="36"/>
    </location>
</feature>